<comment type="similarity">
    <text evidence="5">In the N-terminal section; belongs to the AAA ATPase family.</text>
</comment>
<evidence type="ECO:0000256" key="4">
    <source>
        <dbReference type="ARBA" id="ARBA00010044"/>
    </source>
</evidence>
<evidence type="ECO:0000259" key="16">
    <source>
        <dbReference type="SMART" id="SM00382"/>
    </source>
</evidence>
<keyword evidence="18" id="KW-1185">Reference proteome</keyword>
<comment type="subcellular location">
    <subcellularLocation>
        <location evidence="3">Membrane</location>
    </subcellularLocation>
    <subcellularLocation>
        <location evidence="2">Mitochondrion</location>
    </subcellularLocation>
</comment>
<dbReference type="PANTHER" id="PTHR23076">
    <property type="entry name" value="METALLOPROTEASE M41 FTSH"/>
    <property type="match status" value="1"/>
</dbReference>
<evidence type="ECO:0000313" key="18">
    <source>
        <dbReference type="Proteomes" id="UP000007014"/>
    </source>
</evidence>
<dbReference type="KEGG" id="cme:CYME_CMI157C"/>
<dbReference type="NCBIfam" id="TIGR01241">
    <property type="entry name" value="FtsH_fam"/>
    <property type="match status" value="1"/>
</dbReference>
<keyword evidence="13" id="KW-0496">Mitochondrion</keyword>
<dbReference type="GO" id="GO:0004222">
    <property type="term" value="F:metalloendopeptidase activity"/>
    <property type="evidence" value="ECO:0007669"/>
    <property type="project" value="InterPro"/>
</dbReference>
<dbReference type="PANTHER" id="PTHR23076:SF97">
    <property type="entry name" value="ATP-DEPENDENT ZINC METALLOPROTEASE YME1L1"/>
    <property type="match status" value="1"/>
</dbReference>
<feature type="region of interest" description="Disordered" evidence="15">
    <location>
        <begin position="144"/>
        <end position="216"/>
    </location>
</feature>
<keyword evidence="12" id="KW-0482">Metalloprotease</keyword>
<dbReference type="FunFam" id="1.20.58.760:FF:000002">
    <property type="entry name" value="ATP-dependent zinc metalloprotease FtsH"/>
    <property type="match status" value="1"/>
</dbReference>
<dbReference type="OrthoDB" id="1413014at2759"/>
<dbReference type="GO" id="GO:0016020">
    <property type="term" value="C:membrane"/>
    <property type="evidence" value="ECO:0007669"/>
    <property type="project" value="UniProtKB-SubCell"/>
</dbReference>
<evidence type="ECO:0000256" key="2">
    <source>
        <dbReference type="ARBA" id="ARBA00004173"/>
    </source>
</evidence>
<dbReference type="AlphaFoldDB" id="M1VC43"/>
<evidence type="ECO:0000256" key="3">
    <source>
        <dbReference type="ARBA" id="ARBA00004370"/>
    </source>
</evidence>
<evidence type="ECO:0000256" key="5">
    <source>
        <dbReference type="ARBA" id="ARBA00010550"/>
    </source>
</evidence>
<evidence type="ECO:0000256" key="6">
    <source>
        <dbReference type="ARBA" id="ARBA00022670"/>
    </source>
</evidence>
<evidence type="ECO:0000313" key="17">
    <source>
        <dbReference type="EMBL" id="BAM80037.1"/>
    </source>
</evidence>
<proteinExistence type="inferred from homology"/>
<dbReference type="InterPro" id="IPR037219">
    <property type="entry name" value="Peptidase_M41-like"/>
</dbReference>
<dbReference type="GO" id="GO:0046872">
    <property type="term" value="F:metal ion binding"/>
    <property type="evidence" value="ECO:0007669"/>
    <property type="project" value="UniProtKB-KW"/>
</dbReference>
<dbReference type="GO" id="GO:0005739">
    <property type="term" value="C:mitochondrion"/>
    <property type="evidence" value="ECO:0007669"/>
    <property type="project" value="UniProtKB-SubCell"/>
</dbReference>
<dbReference type="InterPro" id="IPR003960">
    <property type="entry name" value="ATPase_AAA_CS"/>
</dbReference>
<keyword evidence="7" id="KW-0479">Metal-binding</keyword>
<evidence type="ECO:0000256" key="13">
    <source>
        <dbReference type="ARBA" id="ARBA00023128"/>
    </source>
</evidence>
<dbReference type="InterPro" id="IPR005936">
    <property type="entry name" value="FtsH"/>
</dbReference>
<dbReference type="Gramene" id="CMI157CT">
    <property type="protein sequence ID" value="CMI157CT"/>
    <property type="gene ID" value="CMI157C"/>
</dbReference>
<dbReference type="HOGENOM" id="CLU_000688_9_3_1"/>
<keyword evidence="9" id="KW-0378">Hydrolase</keyword>
<dbReference type="SUPFAM" id="SSF52540">
    <property type="entry name" value="P-loop containing nucleoside triphosphate hydrolases"/>
    <property type="match status" value="1"/>
</dbReference>
<dbReference type="FunFam" id="1.10.8.60:FF:000001">
    <property type="entry name" value="ATP-dependent zinc metalloprotease FtsH"/>
    <property type="match status" value="1"/>
</dbReference>
<evidence type="ECO:0000256" key="10">
    <source>
        <dbReference type="ARBA" id="ARBA00022833"/>
    </source>
</evidence>
<dbReference type="Proteomes" id="UP000007014">
    <property type="component" value="Chromosome 9"/>
</dbReference>
<feature type="compositionally biased region" description="Polar residues" evidence="15">
    <location>
        <begin position="145"/>
        <end position="156"/>
    </location>
</feature>
<dbReference type="Gene3D" id="1.20.58.760">
    <property type="entry name" value="Peptidase M41"/>
    <property type="match status" value="1"/>
</dbReference>
<evidence type="ECO:0000256" key="15">
    <source>
        <dbReference type="SAM" id="MobiDB-lite"/>
    </source>
</evidence>
<dbReference type="GO" id="GO:0005524">
    <property type="term" value="F:ATP binding"/>
    <property type="evidence" value="ECO:0007669"/>
    <property type="project" value="UniProtKB-KW"/>
</dbReference>
<dbReference type="CDD" id="cd19501">
    <property type="entry name" value="RecA-like_FtsH"/>
    <property type="match status" value="1"/>
</dbReference>
<dbReference type="OMA" id="MYDEYLL"/>
<evidence type="ECO:0000256" key="14">
    <source>
        <dbReference type="ARBA" id="ARBA00023136"/>
    </source>
</evidence>
<evidence type="ECO:0000256" key="11">
    <source>
        <dbReference type="ARBA" id="ARBA00022840"/>
    </source>
</evidence>
<dbReference type="Pfam" id="PF01434">
    <property type="entry name" value="Peptidase_M41"/>
    <property type="match status" value="1"/>
</dbReference>
<dbReference type="PROSITE" id="PS00674">
    <property type="entry name" value="AAA"/>
    <property type="match status" value="1"/>
</dbReference>
<dbReference type="InterPro" id="IPR027417">
    <property type="entry name" value="P-loop_NTPase"/>
</dbReference>
<evidence type="ECO:0000256" key="9">
    <source>
        <dbReference type="ARBA" id="ARBA00022801"/>
    </source>
</evidence>
<gene>
    <name evidence="17" type="ORF">CYME_CMI157C</name>
</gene>
<name>M1VC43_CYAM1</name>
<keyword evidence="8" id="KW-0547">Nucleotide-binding</keyword>
<evidence type="ECO:0000256" key="8">
    <source>
        <dbReference type="ARBA" id="ARBA00022741"/>
    </source>
</evidence>
<dbReference type="InterPro" id="IPR041569">
    <property type="entry name" value="AAA_lid_3"/>
</dbReference>
<dbReference type="Pfam" id="PF00004">
    <property type="entry name" value="AAA"/>
    <property type="match status" value="1"/>
</dbReference>
<dbReference type="GO" id="GO:0004176">
    <property type="term" value="F:ATP-dependent peptidase activity"/>
    <property type="evidence" value="ECO:0007669"/>
    <property type="project" value="InterPro"/>
</dbReference>
<feature type="domain" description="AAA+ ATPase" evidence="16">
    <location>
        <begin position="314"/>
        <end position="450"/>
    </location>
</feature>
<dbReference type="Gene3D" id="3.40.50.300">
    <property type="entry name" value="P-loop containing nucleotide triphosphate hydrolases"/>
    <property type="match status" value="1"/>
</dbReference>
<dbReference type="RefSeq" id="XP_005536323.1">
    <property type="nucleotide sequence ID" value="XM_005536266.1"/>
</dbReference>
<comment type="similarity">
    <text evidence="4">In the C-terminal section; belongs to the peptidase M41 family.</text>
</comment>
<dbReference type="eggNOG" id="KOG0734">
    <property type="taxonomic scope" value="Eukaryota"/>
</dbReference>
<dbReference type="InterPro" id="IPR000642">
    <property type="entry name" value="Peptidase_M41"/>
</dbReference>
<dbReference type="EMBL" id="AP006491">
    <property type="protein sequence ID" value="BAM80037.1"/>
    <property type="molecule type" value="Genomic_DNA"/>
</dbReference>
<reference evidence="17 18" key="2">
    <citation type="journal article" date="2007" name="BMC Biol.">
        <title>A 100%-complete sequence reveals unusually simple genomic features in the hot-spring red alga Cyanidioschyzon merolae.</title>
        <authorList>
            <person name="Nozaki H."/>
            <person name="Takano H."/>
            <person name="Misumi O."/>
            <person name="Terasawa K."/>
            <person name="Matsuzaki M."/>
            <person name="Maruyama S."/>
            <person name="Nishida K."/>
            <person name="Yagisawa F."/>
            <person name="Yoshida Y."/>
            <person name="Fujiwara T."/>
            <person name="Takio S."/>
            <person name="Tamura K."/>
            <person name="Chung S.J."/>
            <person name="Nakamura S."/>
            <person name="Kuroiwa H."/>
            <person name="Tanaka K."/>
            <person name="Sato N."/>
            <person name="Kuroiwa T."/>
        </authorList>
    </citation>
    <scope>NUCLEOTIDE SEQUENCE [LARGE SCALE GENOMIC DNA]</scope>
    <source>
        <strain evidence="17 18">10D</strain>
    </source>
</reference>
<dbReference type="FunFam" id="3.40.50.300:FF:000175">
    <property type="entry name" value="ATP-dependent zinc metalloprotease FTSH 4"/>
    <property type="match status" value="1"/>
</dbReference>
<feature type="compositionally biased region" description="Low complexity" evidence="15">
    <location>
        <begin position="187"/>
        <end position="206"/>
    </location>
</feature>
<accession>M1VC43</accession>
<organism evidence="17 18">
    <name type="scientific">Cyanidioschyzon merolae (strain NIES-3377 / 10D)</name>
    <name type="common">Unicellular red alga</name>
    <dbReference type="NCBI Taxonomy" id="280699"/>
    <lineage>
        <taxon>Eukaryota</taxon>
        <taxon>Rhodophyta</taxon>
        <taxon>Bangiophyceae</taxon>
        <taxon>Cyanidiales</taxon>
        <taxon>Cyanidiaceae</taxon>
        <taxon>Cyanidioschyzon</taxon>
    </lineage>
</organism>
<protein>
    <submittedName>
        <fullName evidence="17">ATP-dependent zinc protease</fullName>
    </submittedName>
</protein>
<dbReference type="GO" id="GO:0016887">
    <property type="term" value="F:ATP hydrolysis activity"/>
    <property type="evidence" value="ECO:0007669"/>
    <property type="project" value="InterPro"/>
</dbReference>
<evidence type="ECO:0000256" key="7">
    <source>
        <dbReference type="ARBA" id="ARBA00022723"/>
    </source>
</evidence>
<dbReference type="MEROPS" id="M41.018"/>
<dbReference type="InterPro" id="IPR003593">
    <property type="entry name" value="AAA+_ATPase"/>
</dbReference>
<dbReference type="HAMAP" id="MF_01458">
    <property type="entry name" value="FtsH"/>
    <property type="match status" value="1"/>
</dbReference>
<keyword evidence="10" id="KW-0862">Zinc</keyword>
<sequence length="768" mass="83340">MSAAGFPRVSTALSAALRSRGAQRCGRVWWARAPSQSLRVLLRNYTPSLGSFGLRRQLYRLEREADLYPEDWRKQMILLEQLNREGSVQSAEKVIQRIESGRYALGEEAKYEYIKALVRVGKLEERSKTGGGLESVLRNIPGSGSVLSRTGNSSESGRLPRGAAEPPTAARYTDNFNSPLQMYAGEGTHPTSAGATAPSSARALMGGASGGASGSTEEPLVVTLAEPTFRTQLWKTIRTLGTVFLLMSGVGAVMEERGLSRGISMQQEVLPEEGNKNLRRFSDVKGCDEAKDELIEIVEYLKAPQKFTRLGGKLPKGVLLVGPPGTGKTLLARAIAGEAGVPFFYASGSEFEEMFVGVGARRVRELFNAAKKRAPCIVFIDEIDAIGGKRNPKDQMYMKMTLNQLLVELDGFSSSEGIIVIGATNFPESLDKALIRPGRFDRHVIVPNPDVRGREEILTLHTEKIPLADDVNLEILARSTPGFSGADLANLVNMAALKAAREGASLVTMENFEFAKDKIIMGAERRSAVISEENRRLTAYHESGHALVALFTDGALPVHKATIVPRGVALGMVAQLPEKDMTSMSRKQMLAKLDVCMGGRAAEELIFGPENVTNGAESDIEQATELAEAMVTRFGMSPKLGNMAYDIQREVCGELLHVVEKEVKRFLDESYQRAKQVLLTHEKELHRVAAALLEKETLGREEIIRIVRGDPLREQLSEETTVKSEEEAADTGSLAENVAARARGAVAAAAAKAGVPRPGKVPATAKTA</sequence>
<evidence type="ECO:0000256" key="1">
    <source>
        <dbReference type="ARBA" id="ARBA00001947"/>
    </source>
</evidence>
<keyword evidence="11" id="KW-0067">ATP-binding</keyword>
<dbReference type="InterPro" id="IPR003959">
    <property type="entry name" value="ATPase_AAA_core"/>
</dbReference>
<comment type="cofactor">
    <cofactor evidence="1">
        <name>Zn(2+)</name>
        <dbReference type="ChEBI" id="CHEBI:29105"/>
    </cofactor>
</comment>
<dbReference type="SMART" id="SM00382">
    <property type="entry name" value="AAA"/>
    <property type="match status" value="1"/>
</dbReference>
<dbReference type="STRING" id="280699.M1VC43"/>
<keyword evidence="14" id="KW-0472">Membrane</keyword>
<keyword evidence="6 17" id="KW-0645">Protease</keyword>
<dbReference type="GeneID" id="16993788"/>
<dbReference type="Gene3D" id="1.10.8.60">
    <property type="match status" value="1"/>
</dbReference>
<dbReference type="Pfam" id="PF17862">
    <property type="entry name" value="AAA_lid_3"/>
    <property type="match status" value="1"/>
</dbReference>
<evidence type="ECO:0000256" key="12">
    <source>
        <dbReference type="ARBA" id="ARBA00023049"/>
    </source>
</evidence>
<reference evidence="17 18" key="1">
    <citation type="journal article" date="2004" name="Nature">
        <title>Genome sequence of the ultrasmall unicellular red alga Cyanidioschyzon merolae 10D.</title>
        <authorList>
            <person name="Matsuzaki M."/>
            <person name="Misumi O."/>
            <person name="Shin-i T."/>
            <person name="Maruyama S."/>
            <person name="Takahara M."/>
            <person name="Miyagishima S."/>
            <person name="Mori T."/>
            <person name="Nishida K."/>
            <person name="Yagisawa F."/>
            <person name="Nishida K."/>
            <person name="Yoshida Y."/>
            <person name="Nishimura Y."/>
            <person name="Nakao S."/>
            <person name="Kobayashi T."/>
            <person name="Momoyama Y."/>
            <person name="Higashiyama T."/>
            <person name="Minoda A."/>
            <person name="Sano M."/>
            <person name="Nomoto H."/>
            <person name="Oishi K."/>
            <person name="Hayashi H."/>
            <person name="Ohta F."/>
            <person name="Nishizaka S."/>
            <person name="Haga S."/>
            <person name="Miura S."/>
            <person name="Morishita T."/>
            <person name="Kabeya Y."/>
            <person name="Terasawa K."/>
            <person name="Suzuki Y."/>
            <person name="Ishii Y."/>
            <person name="Asakawa S."/>
            <person name="Takano H."/>
            <person name="Ohta N."/>
            <person name="Kuroiwa H."/>
            <person name="Tanaka K."/>
            <person name="Shimizu N."/>
            <person name="Sugano S."/>
            <person name="Sato N."/>
            <person name="Nozaki H."/>
            <person name="Ogasawara N."/>
            <person name="Kohara Y."/>
            <person name="Kuroiwa T."/>
        </authorList>
    </citation>
    <scope>NUCLEOTIDE SEQUENCE [LARGE SCALE GENOMIC DNA]</scope>
    <source>
        <strain evidence="17 18">10D</strain>
    </source>
</reference>
<dbReference type="SUPFAM" id="SSF140990">
    <property type="entry name" value="FtsH protease domain-like"/>
    <property type="match status" value="1"/>
</dbReference>
<dbReference type="GO" id="GO:0006508">
    <property type="term" value="P:proteolysis"/>
    <property type="evidence" value="ECO:0007669"/>
    <property type="project" value="UniProtKB-KW"/>
</dbReference>